<dbReference type="CDD" id="cd03135">
    <property type="entry name" value="GATase1_DJ-1"/>
    <property type="match status" value="1"/>
</dbReference>
<keyword evidence="3" id="KW-1185">Reference proteome</keyword>
<proteinExistence type="predicted"/>
<protein>
    <submittedName>
        <fullName evidence="2">Thiamine biosynthesis protein ThiJ</fullName>
    </submittedName>
</protein>
<evidence type="ECO:0000313" key="3">
    <source>
        <dbReference type="Proteomes" id="UP000027997"/>
    </source>
</evidence>
<name>A0A081KAI4_9GAMM</name>
<dbReference type="PANTHER" id="PTHR48094:SF12">
    <property type="entry name" value="PARKINSON DISEASE PROTEIN 7 HOMOLOG"/>
    <property type="match status" value="1"/>
</dbReference>
<dbReference type="EMBL" id="JOJP01000001">
    <property type="protein sequence ID" value="KEI71160.1"/>
    <property type="molecule type" value="Genomic_DNA"/>
</dbReference>
<accession>A0A081KAI4</accession>
<dbReference type="Pfam" id="PF01965">
    <property type="entry name" value="DJ-1_PfpI"/>
    <property type="match status" value="1"/>
</dbReference>
<evidence type="ECO:0000313" key="2">
    <source>
        <dbReference type="EMBL" id="KEI71160.1"/>
    </source>
</evidence>
<sequence>MIKDVAMSKRVAVLLADGFEEAEAVAFIDIMRRLDINVDVLACKDELKLNSYFKVNITADYTLSEKFEENYDAVMMPGGPEGTANLTSDKMVIDFLKRHIDMGKYICPLCSSGAKVVAANGLFGKHKYVSGPNLYKNFDDGVHVDQKVVVDGQFISGKGLGVVFDFAFIVAEHLIGQGTEKGSARWQAQHIDYDGWPYAE</sequence>
<dbReference type="RefSeq" id="WP_020582715.1">
    <property type="nucleotide sequence ID" value="NZ_JOJP01000001.1"/>
</dbReference>
<dbReference type="InterPro" id="IPR029062">
    <property type="entry name" value="Class_I_gatase-like"/>
</dbReference>
<dbReference type="Proteomes" id="UP000027997">
    <property type="component" value="Unassembled WGS sequence"/>
</dbReference>
<feature type="domain" description="DJ-1/PfpI" evidence="1">
    <location>
        <begin position="9"/>
        <end position="172"/>
    </location>
</feature>
<dbReference type="STRING" id="305900.GV64_10770"/>
<dbReference type="Gene3D" id="3.40.50.880">
    <property type="match status" value="1"/>
</dbReference>
<organism evidence="2 3">
    <name type="scientific">Endozoicomonas elysicola</name>
    <dbReference type="NCBI Taxonomy" id="305900"/>
    <lineage>
        <taxon>Bacteria</taxon>
        <taxon>Pseudomonadati</taxon>
        <taxon>Pseudomonadota</taxon>
        <taxon>Gammaproteobacteria</taxon>
        <taxon>Oceanospirillales</taxon>
        <taxon>Endozoicomonadaceae</taxon>
        <taxon>Endozoicomonas</taxon>
    </lineage>
</organism>
<evidence type="ECO:0000259" key="1">
    <source>
        <dbReference type="Pfam" id="PF01965"/>
    </source>
</evidence>
<reference evidence="2 3" key="1">
    <citation type="submission" date="2014-06" db="EMBL/GenBank/DDBJ databases">
        <title>Whole Genome Sequences of Three Symbiotic Endozoicomonas Bacteria.</title>
        <authorList>
            <person name="Neave M.J."/>
            <person name="Apprill A."/>
            <person name="Voolstra C.R."/>
        </authorList>
    </citation>
    <scope>NUCLEOTIDE SEQUENCE [LARGE SCALE GENOMIC DNA]</scope>
    <source>
        <strain evidence="2 3">DSM 22380</strain>
    </source>
</reference>
<dbReference type="eggNOG" id="COG0693">
    <property type="taxonomic scope" value="Bacteria"/>
</dbReference>
<dbReference type="PANTHER" id="PTHR48094">
    <property type="entry name" value="PROTEIN/NUCLEIC ACID DEGLYCASE DJ-1-RELATED"/>
    <property type="match status" value="1"/>
</dbReference>
<dbReference type="GO" id="GO:0005737">
    <property type="term" value="C:cytoplasm"/>
    <property type="evidence" value="ECO:0007669"/>
    <property type="project" value="TreeGrafter"/>
</dbReference>
<dbReference type="InterPro" id="IPR050325">
    <property type="entry name" value="Prot/Nucl_acid_deglycase"/>
</dbReference>
<dbReference type="AlphaFoldDB" id="A0A081KAI4"/>
<dbReference type="InterPro" id="IPR002818">
    <property type="entry name" value="DJ-1/PfpI"/>
</dbReference>
<dbReference type="SUPFAM" id="SSF52317">
    <property type="entry name" value="Class I glutamine amidotransferase-like"/>
    <property type="match status" value="1"/>
</dbReference>
<gene>
    <name evidence="2" type="ORF">GV64_10770</name>
</gene>
<comment type="caution">
    <text evidence="2">The sequence shown here is derived from an EMBL/GenBank/DDBJ whole genome shotgun (WGS) entry which is preliminary data.</text>
</comment>